<dbReference type="RefSeq" id="WP_268213884.1">
    <property type="nucleotide sequence ID" value="NZ_JANSLD010000065.1"/>
</dbReference>
<reference evidence="3" key="2">
    <citation type="submission" date="2022-08" db="EMBL/GenBank/DDBJ databases">
        <authorList>
            <person name="Magnan C."/>
        </authorList>
    </citation>
    <scope>NUCLEOTIDE SEQUENCE</scope>
    <source>
        <strain evidence="3">NSP012P</strain>
    </source>
</reference>
<name>A0ABT4BQJ1_9STAP</name>
<accession>A0ABT4BQJ1</accession>
<evidence type="ECO:0000256" key="2">
    <source>
        <dbReference type="SAM" id="Phobius"/>
    </source>
</evidence>
<keyword evidence="4" id="KW-1185">Reference proteome</keyword>
<feature type="region of interest" description="Disordered" evidence="1">
    <location>
        <begin position="70"/>
        <end position="90"/>
    </location>
</feature>
<comment type="caution">
    <text evidence="3">The sequence shown here is derived from an EMBL/GenBank/DDBJ whole genome shotgun (WGS) entry which is preliminary data.</text>
</comment>
<dbReference type="EMBL" id="JANSLD010000065">
    <property type="protein sequence ID" value="MCY1584379.1"/>
    <property type="molecule type" value="Genomic_DNA"/>
</dbReference>
<keyword evidence="2" id="KW-0812">Transmembrane</keyword>
<evidence type="ECO:0000313" key="4">
    <source>
        <dbReference type="Proteomes" id="UP001072952"/>
    </source>
</evidence>
<proteinExistence type="predicted"/>
<dbReference type="Pfam" id="PF04531">
    <property type="entry name" value="Phage_holin_1"/>
    <property type="match status" value="1"/>
</dbReference>
<protein>
    <submittedName>
        <fullName evidence="3">Phage holin</fullName>
    </submittedName>
</protein>
<dbReference type="Proteomes" id="UP001072952">
    <property type="component" value="Unassembled WGS sequence"/>
</dbReference>
<feature type="transmembrane region" description="Helical" evidence="2">
    <location>
        <begin position="33"/>
        <end position="51"/>
    </location>
</feature>
<feature type="compositionally biased region" description="Basic and acidic residues" evidence="1">
    <location>
        <begin position="134"/>
        <end position="157"/>
    </location>
</feature>
<evidence type="ECO:0000313" key="3">
    <source>
        <dbReference type="EMBL" id="MCY1584379.1"/>
    </source>
</evidence>
<feature type="non-terminal residue" evidence="3">
    <location>
        <position position="1"/>
    </location>
</feature>
<keyword evidence="2" id="KW-1133">Transmembrane helix</keyword>
<gene>
    <name evidence="3" type="ORF">NW133_12870</name>
</gene>
<organism evidence="3 4">
    <name type="scientific">Staphylococcus pettenkoferi</name>
    <dbReference type="NCBI Taxonomy" id="170573"/>
    <lineage>
        <taxon>Bacteria</taxon>
        <taxon>Bacillati</taxon>
        <taxon>Bacillota</taxon>
        <taxon>Bacilli</taxon>
        <taxon>Bacillales</taxon>
        <taxon>Staphylococcaceae</taxon>
        <taxon>Staphylococcus</taxon>
    </lineage>
</organism>
<dbReference type="NCBIfam" id="TIGR01598">
    <property type="entry name" value="holin_phiLC3"/>
    <property type="match status" value="1"/>
</dbReference>
<feature type="region of interest" description="Disordered" evidence="1">
    <location>
        <begin position="121"/>
        <end position="157"/>
    </location>
</feature>
<sequence>KSFWVAIVSALAVFINNVLQAFGLDYSETIQSVVNGVAGLLTLLASAGIVIDPTTKGTGDSGIALTYKTPRNEHQQPVEYQRQTNEQDNDLVRLGTKIPDEFDTSEPFTDDSDEVDYDVAEYEDDKDYTLGASRYHDDEVLKESEENGRKSNETTSD</sequence>
<evidence type="ECO:0000256" key="1">
    <source>
        <dbReference type="SAM" id="MobiDB-lite"/>
    </source>
</evidence>
<reference evidence="3" key="1">
    <citation type="journal article" date="2022" name="Int. J. Mol. Sci.">
        <title>Phenotypic and Genotypic Virulence Characterisation of Staphylococcus pettenkoferi Strains Isolated from Human Bloodstream and Diabetic Foot Infections.</title>
        <authorList>
            <person name="Magnan C."/>
            <person name="Ahmad-Mansour N."/>
            <person name="Pouget C."/>
            <person name="Morsli M."/>
            <person name="Huc-Brandt S."/>
            <person name="Pantel A."/>
            <person name="Dunyach-Remy C."/>
            <person name="Sotto A."/>
            <person name="Molle V."/>
            <person name="Lavigne J.-P."/>
        </authorList>
    </citation>
    <scope>NUCLEOTIDE SEQUENCE</scope>
    <source>
        <strain evidence="3">NSP012P</strain>
    </source>
</reference>
<dbReference type="InterPro" id="IPR006485">
    <property type="entry name" value="Phage-like_holin"/>
</dbReference>
<keyword evidence="2" id="KW-0472">Membrane</keyword>